<evidence type="ECO:0000313" key="7">
    <source>
        <dbReference type="Proteomes" id="UP001190926"/>
    </source>
</evidence>
<name>A0AAD4J3I0_PERFH</name>
<reference evidence="6 7" key="1">
    <citation type="journal article" date="2021" name="Nat. Commun.">
        <title>Incipient diploidization of the medicinal plant Perilla within 10,000 years.</title>
        <authorList>
            <person name="Zhang Y."/>
            <person name="Shen Q."/>
            <person name="Leng L."/>
            <person name="Zhang D."/>
            <person name="Chen S."/>
            <person name="Shi Y."/>
            <person name="Ning Z."/>
            <person name="Chen S."/>
        </authorList>
    </citation>
    <scope>NUCLEOTIDE SEQUENCE [LARGE SCALE GENOMIC DNA]</scope>
    <source>
        <strain evidence="7">cv. PC099</strain>
    </source>
</reference>
<proteinExistence type="inferred from homology"/>
<dbReference type="PROSITE" id="PS00375">
    <property type="entry name" value="UDPGT"/>
    <property type="match status" value="1"/>
</dbReference>
<evidence type="ECO:0000256" key="5">
    <source>
        <dbReference type="RuleBase" id="RU362057"/>
    </source>
</evidence>
<evidence type="ECO:0000256" key="3">
    <source>
        <dbReference type="ARBA" id="ARBA00022679"/>
    </source>
</evidence>
<dbReference type="GO" id="GO:0035251">
    <property type="term" value="F:UDP-glucosyltransferase activity"/>
    <property type="evidence" value="ECO:0007669"/>
    <property type="project" value="TreeGrafter"/>
</dbReference>
<keyword evidence="3 4" id="KW-0808">Transferase</keyword>
<gene>
    <name evidence="6" type="ORF">C2S53_001427</name>
</gene>
<evidence type="ECO:0000256" key="1">
    <source>
        <dbReference type="ARBA" id="ARBA00009995"/>
    </source>
</evidence>
<evidence type="ECO:0000256" key="4">
    <source>
        <dbReference type="RuleBase" id="RU003718"/>
    </source>
</evidence>
<comment type="similarity">
    <text evidence="1 4">Belongs to the UDP-glycosyltransferase family.</text>
</comment>
<dbReference type="InterPro" id="IPR002213">
    <property type="entry name" value="UDP_glucos_trans"/>
</dbReference>
<dbReference type="AlphaFoldDB" id="A0AAD4J3I0"/>
<evidence type="ECO:0000256" key="2">
    <source>
        <dbReference type="ARBA" id="ARBA00022676"/>
    </source>
</evidence>
<dbReference type="PANTHER" id="PTHR48047">
    <property type="entry name" value="GLYCOSYLTRANSFERASE"/>
    <property type="match status" value="1"/>
</dbReference>
<accession>A0AAD4J3I0</accession>
<dbReference type="InterPro" id="IPR035595">
    <property type="entry name" value="UDP_glycos_trans_CS"/>
</dbReference>
<organism evidence="6 7">
    <name type="scientific">Perilla frutescens var. hirtella</name>
    <name type="common">Perilla citriodora</name>
    <name type="synonym">Perilla setoyensis</name>
    <dbReference type="NCBI Taxonomy" id="608512"/>
    <lineage>
        <taxon>Eukaryota</taxon>
        <taxon>Viridiplantae</taxon>
        <taxon>Streptophyta</taxon>
        <taxon>Embryophyta</taxon>
        <taxon>Tracheophyta</taxon>
        <taxon>Spermatophyta</taxon>
        <taxon>Magnoliopsida</taxon>
        <taxon>eudicotyledons</taxon>
        <taxon>Gunneridae</taxon>
        <taxon>Pentapetalae</taxon>
        <taxon>asterids</taxon>
        <taxon>lamiids</taxon>
        <taxon>Lamiales</taxon>
        <taxon>Lamiaceae</taxon>
        <taxon>Nepetoideae</taxon>
        <taxon>Elsholtzieae</taxon>
        <taxon>Perilla</taxon>
    </lineage>
</organism>
<evidence type="ECO:0000313" key="6">
    <source>
        <dbReference type="EMBL" id="KAH6825990.1"/>
    </source>
</evidence>
<dbReference type="FunFam" id="3.40.50.2000:FF:000071">
    <property type="entry name" value="Glycosyltransferase"/>
    <property type="match status" value="1"/>
</dbReference>
<dbReference type="EMBL" id="SDAM02000167">
    <property type="protein sequence ID" value="KAH6825990.1"/>
    <property type="molecule type" value="Genomic_DNA"/>
</dbReference>
<comment type="caution">
    <text evidence="6">The sequence shown here is derived from an EMBL/GenBank/DDBJ whole genome shotgun (WGS) entry which is preliminary data.</text>
</comment>
<dbReference type="Pfam" id="PF00201">
    <property type="entry name" value="UDPGT"/>
    <property type="match status" value="1"/>
</dbReference>
<dbReference type="CDD" id="cd03784">
    <property type="entry name" value="GT1_Gtf-like"/>
    <property type="match status" value="1"/>
</dbReference>
<dbReference type="Proteomes" id="UP001190926">
    <property type="component" value="Unassembled WGS sequence"/>
</dbReference>
<keyword evidence="7" id="KW-1185">Reference proteome</keyword>
<sequence>MSTSKPHIYFLPMMAPGHMIPMIDIARKFSRHGAKSTIITTSSNASQFSQTIQRDEANGFPISISLIEFPCRQAGLPDGCENLSSTTTTEMSLNFLKALDLLQQPVEQILAEGRPDCIIVGAFFWWTTAIASNLKIPRIAFYGTGFFPMCIFRCLRDHRPHEKVASDSEEFLLSCLPNELTVSRRQIPEHFKQDDDKNPLTELTRKVLAADEAGCGIIVNTFYELEPAYADHYRKMIGNKAWHIGPVSLINETNEDKTHRGQEANQDCLSWLGSKKPNSVVYVCFGSMSIFQKPQLHEIAGALESSGQEFIWVVGKKTKEEESIDHLPEGFEERTKGRGLIIRGWAPQVQILDHEAVGGFVTHCGWNSLLEGVAAGVPMVTWPLSAEQFFNEKLVAEILRTGIPVGAEEWAKRTDERVAIGCERIEKAVVELMVGEEGERIRNRARNLGDVAKRAVQEGGSSYTDFNCLMEEIRMFHSS</sequence>
<dbReference type="FunFam" id="3.40.50.2000:FF:000047">
    <property type="entry name" value="Glycosyltransferase"/>
    <property type="match status" value="1"/>
</dbReference>
<dbReference type="Gene3D" id="3.40.50.2000">
    <property type="entry name" value="Glycogen Phosphorylase B"/>
    <property type="match status" value="2"/>
</dbReference>
<protein>
    <recommendedName>
        <fullName evidence="5">Glycosyltransferase</fullName>
        <ecNumber evidence="5">2.4.1.-</ecNumber>
    </recommendedName>
</protein>
<dbReference type="EC" id="2.4.1.-" evidence="5"/>
<dbReference type="PANTHER" id="PTHR48047:SF123">
    <property type="entry name" value="GLYCOSYLTRANSFERASE"/>
    <property type="match status" value="1"/>
</dbReference>
<dbReference type="SUPFAM" id="SSF53756">
    <property type="entry name" value="UDP-Glycosyltransferase/glycogen phosphorylase"/>
    <property type="match status" value="1"/>
</dbReference>
<keyword evidence="2 4" id="KW-0328">Glycosyltransferase</keyword>